<dbReference type="PANTHER" id="PTHR21047">
    <property type="entry name" value="DTDP-6-DEOXY-D-GLUCOSE-3,5 EPIMERASE"/>
    <property type="match status" value="1"/>
</dbReference>
<evidence type="ECO:0000256" key="6">
    <source>
        <dbReference type="PIRSR" id="PIRSR600888-3"/>
    </source>
</evidence>
<evidence type="ECO:0000256" key="2">
    <source>
        <dbReference type="ARBA" id="ARBA00001997"/>
    </source>
</evidence>
<dbReference type="SUPFAM" id="SSF51182">
    <property type="entry name" value="RmlC-like cupins"/>
    <property type="match status" value="1"/>
</dbReference>
<dbReference type="InterPro" id="IPR011051">
    <property type="entry name" value="RmlC_Cupin_sf"/>
</dbReference>
<dbReference type="PANTHER" id="PTHR21047:SF2">
    <property type="entry name" value="THYMIDINE DIPHOSPHO-4-KETO-RHAMNOSE 3,5-EPIMERASE"/>
    <property type="match status" value="1"/>
</dbReference>
<dbReference type="Gene3D" id="2.60.120.10">
    <property type="entry name" value="Jelly Rolls"/>
    <property type="match status" value="1"/>
</dbReference>
<evidence type="ECO:0000256" key="5">
    <source>
        <dbReference type="PIRSR" id="PIRSR600888-1"/>
    </source>
</evidence>
<evidence type="ECO:0000256" key="3">
    <source>
        <dbReference type="ARBA" id="ARBA00012098"/>
    </source>
</evidence>
<feature type="active site" description="Proton donor" evidence="5">
    <location>
        <position position="137"/>
    </location>
</feature>
<protein>
    <recommendedName>
        <fullName evidence="4 7">dTDP-4-dehydrorhamnose 3,5-epimerase</fullName>
        <ecNumber evidence="3 7">5.1.3.13</ecNumber>
    </recommendedName>
    <alternativeName>
        <fullName evidence="7">Thymidine diphospho-4-keto-rhamnose 3,5-epimerase</fullName>
    </alternativeName>
</protein>
<comment type="pathway">
    <text evidence="7">Carbohydrate biosynthesis; dTDP-L-rhamnose biosynthesis.</text>
</comment>
<evidence type="ECO:0000256" key="7">
    <source>
        <dbReference type="RuleBase" id="RU364069"/>
    </source>
</evidence>
<comment type="function">
    <text evidence="2 7">Catalyzes the epimerization of the C3' and C5'positions of dTDP-6-deoxy-D-xylo-4-hexulose, forming dTDP-6-deoxy-L-lyxo-4-hexulose.</text>
</comment>
<sequence>MSTLKKFRKTETPIEGLIVIDPTVFGDERGFFMETYAKRDYDELFGGSVEFVQDNHSKSRRGVLRGLHFQTQHAQGKLIRVVAGAVYDVAVDLRAGSPTYGQWYGVELSAENKRQFYVPPHFAHGFLTLADGTEFLYKCTDYYHPEFDGGVRWNDPTIGVDWRLEHYGLTMDELLLSEKDRVQPLLSELQGM</sequence>
<evidence type="ECO:0000256" key="4">
    <source>
        <dbReference type="ARBA" id="ARBA00019595"/>
    </source>
</evidence>
<dbReference type="GO" id="GO:0008830">
    <property type="term" value="F:dTDP-4-dehydrorhamnose 3,5-epimerase activity"/>
    <property type="evidence" value="ECO:0007669"/>
    <property type="project" value="UniProtKB-UniRule"/>
</dbReference>
<feature type="site" description="Participates in a stacking interaction with the thymidine ring of dTDP-4-oxo-6-deoxyglucose" evidence="6">
    <location>
        <position position="143"/>
    </location>
</feature>
<reference evidence="8" key="2">
    <citation type="submission" date="2021-04" db="EMBL/GenBank/DDBJ databases">
        <authorList>
            <person name="Gilroy R."/>
        </authorList>
    </citation>
    <scope>NUCLEOTIDE SEQUENCE</scope>
    <source>
        <strain evidence="8">ChiBcec15-1070</strain>
    </source>
</reference>
<dbReference type="InterPro" id="IPR014710">
    <property type="entry name" value="RmlC-like_jellyroll"/>
</dbReference>
<keyword evidence="7 8" id="KW-0413">Isomerase</keyword>
<accession>A0A9D1QDR1</accession>
<dbReference type="GO" id="GO:0019305">
    <property type="term" value="P:dTDP-rhamnose biosynthetic process"/>
    <property type="evidence" value="ECO:0007669"/>
    <property type="project" value="UniProtKB-UniRule"/>
</dbReference>
<dbReference type="GO" id="GO:0005829">
    <property type="term" value="C:cytosol"/>
    <property type="evidence" value="ECO:0007669"/>
    <property type="project" value="TreeGrafter"/>
</dbReference>
<dbReference type="EC" id="5.1.3.13" evidence="3 7"/>
<gene>
    <name evidence="8" type="primary">rfbC</name>
    <name evidence="8" type="ORF">H9888_04235</name>
</gene>
<dbReference type="GO" id="GO:0000271">
    <property type="term" value="P:polysaccharide biosynthetic process"/>
    <property type="evidence" value="ECO:0007669"/>
    <property type="project" value="TreeGrafter"/>
</dbReference>
<comment type="similarity">
    <text evidence="7">Belongs to the dTDP-4-dehydrorhamnose 3,5-epimerase family.</text>
</comment>
<evidence type="ECO:0000256" key="1">
    <source>
        <dbReference type="ARBA" id="ARBA00001298"/>
    </source>
</evidence>
<comment type="caution">
    <text evidence="8">The sequence shown here is derived from an EMBL/GenBank/DDBJ whole genome shotgun (WGS) entry which is preliminary data.</text>
</comment>
<feature type="active site" description="Proton acceptor" evidence="5">
    <location>
        <position position="68"/>
    </location>
</feature>
<organism evidence="8 9">
    <name type="scientific">Candidatus Rikenella faecigallinarum</name>
    <dbReference type="NCBI Taxonomy" id="2838745"/>
    <lineage>
        <taxon>Bacteria</taxon>
        <taxon>Pseudomonadati</taxon>
        <taxon>Bacteroidota</taxon>
        <taxon>Bacteroidia</taxon>
        <taxon>Bacteroidales</taxon>
        <taxon>Rikenellaceae</taxon>
        <taxon>Rikenella</taxon>
    </lineage>
</organism>
<name>A0A9D1QDR1_9BACT</name>
<dbReference type="CDD" id="cd00438">
    <property type="entry name" value="cupin_RmlC"/>
    <property type="match status" value="1"/>
</dbReference>
<proteinExistence type="inferred from homology"/>
<dbReference type="InterPro" id="IPR000888">
    <property type="entry name" value="RmlC-like"/>
</dbReference>
<comment type="catalytic activity">
    <reaction evidence="1 7">
        <text>dTDP-4-dehydro-6-deoxy-alpha-D-glucose = dTDP-4-dehydro-beta-L-rhamnose</text>
        <dbReference type="Rhea" id="RHEA:16969"/>
        <dbReference type="ChEBI" id="CHEBI:57649"/>
        <dbReference type="ChEBI" id="CHEBI:62830"/>
        <dbReference type="EC" id="5.1.3.13"/>
    </reaction>
</comment>
<dbReference type="EMBL" id="DXHL01000021">
    <property type="protein sequence ID" value="HIW10694.1"/>
    <property type="molecule type" value="Genomic_DNA"/>
</dbReference>
<dbReference type="AlphaFoldDB" id="A0A9D1QDR1"/>
<dbReference type="Proteomes" id="UP000823926">
    <property type="component" value="Unassembled WGS sequence"/>
</dbReference>
<dbReference type="NCBIfam" id="TIGR01221">
    <property type="entry name" value="rmlC"/>
    <property type="match status" value="1"/>
</dbReference>
<evidence type="ECO:0000313" key="9">
    <source>
        <dbReference type="Proteomes" id="UP000823926"/>
    </source>
</evidence>
<evidence type="ECO:0000313" key="8">
    <source>
        <dbReference type="EMBL" id="HIW10694.1"/>
    </source>
</evidence>
<dbReference type="Pfam" id="PF00908">
    <property type="entry name" value="dTDP_sugar_isom"/>
    <property type="match status" value="1"/>
</dbReference>
<reference evidence="8" key="1">
    <citation type="journal article" date="2021" name="PeerJ">
        <title>Extensive microbial diversity within the chicken gut microbiome revealed by metagenomics and culture.</title>
        <authorList>
            <person name="Gilroy R."/>
            <person name="Ravi A."/>
            <person name="Getino M."/>
            <person name="Pursley I."/>
            <person name="Horton D.L."/>
            <person name="Alikhan N.F."/>
            <person name="Baker D."/>
            <person name="Gharbi K."/>
            <person name="Hall N."/>
            <person name="Watson M."/>
            <person name="Adriaenssens E.M."/>
            <person name="Foster-Nyarko E."/>
            <person name="Jarju S."/>
            <person name="Secka A."/>
            <person name="Antonio M."/>
            <person name="Oren A."/>
            <person name="Chaudhuri R.R."/>
            <person name="La Ragione R."/>
            <person name="Hildebrand F."/>
            <person name="Pallen M.J."/>
        </authorList>
    </citation>
    <scope>NUCLEOTIDE SEQUENCE</scope>
    <source>
        <strain evidence="8">ChiBcec15-1070</strain>
    </source>
</reference>
<comment type="subunit">
    <text evidence="7">Homodimer.</text>
</comment>